<name>A0ABU8DHE5_ERWAP</name>
<sequence length="98" mass="11226">MNLANPPFLPYFLLRDAEINLKIFAFSYLKNATFNTSLVYNPPEDFRLIQLFSDQIAESERKFGRSKTHEMESKKYLDCDGGGMPDLLAADRVGFILV</sequence>
<organism evidence="1 2">
    <name type="scientific">Erwinia aphidicola</name>
    <dbReference type="NCBI Taxonomy" id="68334"/>
    <lineage>
        <taxon>Bacteria</taxon>
        <taxon>Pseudomonadati</taxon>
        <taxon>Pseudomonadota</taxon>
        <taxon>Gammaproteobacteria</taxon>
        <taxon>Enterobacterales</taxon>
        <taxon>Erwiniaceae</taxon>
        <taxon>Erwinia</taxon>
    </lineage>
</organism>
<dbReference type="RefSeq" id="WP_191149387.1">
    <property type="nucleotide sequence ID" value="NZ_CAKKMT010000001.1"/>
</dbReference>
<keyword evidence="2" id="KW-1185">Reference proteome</keyword>
<reference evidence="1 2" key="1">
    <citation type="submission" date="2024-02" db="EMBL/GenBank/DDBJ databases">
        <title>First report Erwinia aphidicola in onion in Chile.</title>
        <authorList>
            <person name="Valenzuela M."/>
            <person name="Pena M."/>
            <person name="Dutta B."/>
        </authorList>
    </citation>
    <scope>NUCLEOTIDE SEQUENCE [LARGE SCALE GENOMIC DNA]</scope>
    <source>
        <strain evidence="1 2">QCJ3A</strain>
    </source>
</reference>
<comment type="caution">
    <text evidence="1">The sequence shown here is derived from an EMBL/GenBank/DDBJ whole genome shotgun (WGS) entry which is preliminary data.</text>
</comment>
<gene>
    <name evidence="1" type="ORF">V8N49_10120</name>
</gene>
<evidence type="ECO:0000313" key="1">
    <source>
        <dbReference type="EMBL" id="MEI2682014.1"/>
    </source>
</evidence>
<evidence type="ECO:0000313" key="2">
    <source>
        <dbReference type="Proteomes" id="UP001306592"/>
    </source>
</evidence>
<accession>A0ABU8DHE5</accession>
<dbReference type="Proteomes" id="UP001306592">
    <property type="component" value="Unassembled WGS sequence"/>
</dbReference>
<protein>
    <submittedName>
        <fullName evidence="1">Uncharacterized protein</fullName>
    </submittedName>
</protein>
<proteinExistence type="predicted"/>
<dbReference type="EMBL" id="JBANEI010000005">
    <property type="protein sequence ID" value="MEI2682014.1"/>
    <property type="molecule type" value="Genomic_DNA"/>
</dbReference>